<comment type="caution">
    <text evidence="1">The sequence shown here is derived from an EMBL/GenBank/DDBJ whole genome shotgun (WGS) entry which is preliminary data.</text>
</comment>
<evidence type="ECO:0000313" key="1">
    <source>
        <dbReference type="EMBL" id="KTW00052.1"/>
    </source>
</evidence>
<dbReference type="OrthoDB" id="9898157at2"/>
<dbReference type="AlphaFoldDB" id="A0A147IWG1"/>
<dbReference type="PATRIC" id="fig|33051.4.peg.2211"/>
<sequence length="116" mass="12053">MIAILLAAALASQSASKYDAPPIDPNKEGLLAIMREQPFWAGTSTKTPDELTLCVVSALWHHDMNAGAFPAGGSVYVKTQFTLARLSPRNGGGTDVTLWGGGGSKGGIVPRVKGCL</sequence>
<protein>
    <submittedName>
        <fullName evidence="1">Uncharacterized protein</fullName>
    </submittedName>
</protein>
<gene>
    <name evidence="1" type="ORF">SB4_07540</name>
</gene>
<proteinExistence type="predicted"/>
<dbReference type="EMBL" id="LDTE01000041">
    <property type="protein sequence ID" value="KTW00052.1"/>
    <property type="molecule type" value="Genomic_DNA"/>
</dbReference>
<evidence type="ECO:0000313" key="2">
    <source>
        <dbReference type="Proteomes" id="UP000074072"/>
    </source>
</evidence>
<name>A0A147IWG1_9SPHN</name>
<dbReference type="RefSeq" id="WP_058752078.1">
    <property type="nucleotide sequence ID" value="NZ_LDTE01000041.1"/>
</dbReference>
<dbReference type="Proteomes" id="UP000074072">
    <property type="component" value="Unassembled WGS sequence"/>
</dbReference>
<accession>A0A147IWG1</accession>
<reference evidence="1 2" key="1">
    <citation type="journal article" date="2016" name="Front. Microbiol.">
        <title>Genomic Resource of Rice Seed Associated Bacteria.</title>
        <authorList>
            <person name="Midha S."/>
            <person name="Bansal K."/>
            <person name="Sharma S."/>
            <person name="Kumar N."/>
            <person name="Patil P.P."/>
            <person name="Chaudhry V."/>
            <person name="Patil P.B."/>
        </authorList>
    </citation>
    <scope>NUCLEOTIDE SEQUENCE [LARGE SCALE GENOMIC DNA]</scope>
    <source>
        <strain evidence="1 2">SB4</strain>
    </source>
</reference>
<organism evidence="1 2">
    <name type="scientific">Sphingomonas sanguinis</name>
    <dbReference type="NCBI Taxonomy" id="33051"/>
    <lineage>
        <taxon>Bacteria</taxon>
        <taxon>Pseudomonadati</taxon>
        <taxon>Pseudomonadota</taxon>
        <taxon>Alphaproteobacteria</taxon>
        <taxon>Sphingomonadales</taxon>
        <taxon>Sphingomonadaceae</taxon>
        <taxon>Sphingomonas</taxon>
    </lineage>
</organism>